<dbReference type="PROSITE" id="PS50005">
    <property type="entry name" value="TPR"/>
    <property type="match status" value="1"/>
</dbReference>
<evidence type="ECO:0000313" key="5">
    <source>
        <dbReference type="Proteomes" id="UP000694865"/>
    </source>
</evidence>
<keyword evidence="3" id="KW-0812">Transmembrane</keyword>
<sequence length="522" mass="60627">MVRSTNTTYRRTLSARDNSTSSEEQNSTDIPEETEQKEFKTLANASYFLLISIVVVVVVLLVVTFPDPEEWRPFDITGEEEVIREKFDSWRRGDRETELLLNSSICNIDKRFSNELTNEEFATVYRYKKPVIIVFQHGANEWTSPEDWTLENLLWNYQDWEIASGTSYDIVRHGGSGNEFTTFNVFLNTLMDQQNPLDEPIYVFDRFFYKDTSLPATIKVPEYLAVTDETDDSIFFLGASKSGVSFHKHADAWNGVVYGRKRWFLYPPQKTPPGGVWPGFSSLDWFNEVYPHLEGEEKPIECIQEAGEILSQPESFYHSTLNIGDTVAIGIQKKQAATEIETLFYEAKELEKVNLRNDIPKEEKRHHLMRYRQYFEKLHHLLPENSEVLNLLGFAIFTETQDTVRAMKVTKEAMARDAYFVEAILNMAKYHFFIGEHEQALQLYKQAREVNPKNWGIYAQYGDALAQLNHPQKAAELYHIGTQLKPAMIPFWVRLADQQEKMGDLEGAEKSRREVMRLQQDI</sequence>
<evidence type="ECO:0000256" key="1">
    <source>
        <dbReference type="PROSITE-ProRule" id="PRU00339"/>
    </source>
</evidence>
<dbReference type="InterPro" id="IPR011990">
    <property type="entry name" value="TPR-like_helical_dom_sf"/>
</dbReference>
<gene>
    <name evidence="6" type="primary">LOC102807379</name>
</gene>
<dbReference type="PANTHER" id="PTHR12480:SF21">
    <property type="entry name" value="JMJC DOMAIN-CONTAINING PROTEIN 8"/>
    <property type="match status" value="1"/>
</dbReference>
<keyword evidence="3" id="KW-0472">Membrane</keyword>
<keyword evidence="1" id="KW-0802">TPR repeat</keyword>
<dbReference type="GeneID" id="102807379"/>
<dbReference type="SUPFAM" id="SSF48452">
    <property type="entry name" value="TPR-like"/>
    <property type="match status" value="1"/>
</dbReference>
<dbReference type="InterPro" id="IPR003347">
    <property type="entry name" value="JmjC_dom"/>
</dbReference>
<evidence type="ECO:0000259" key="4">
    <source>
        <dbReference type="PROSITE" id="PS51184"/>
    </source>
</evidence>
<evidence type="ECO:0000256" key="3">
    <source>
        <dbReference type="SAM" id="Phobius"/>
    </source>
</evidence>
<proteinExistence type="predicted"/>
<feature type="repeat" description="TPR" evidence="1">
    <location>
        <begin position="421"/>
        <end position="454"/>
    </location>
</feature>
<keyword evidence="5" id="KW-1185">Reference proteome</keyword>
<dbReference type="InterPro" id="IPR050910">
    <property type="entry name" value="JMJD6_ArgDemeth/LysHydrox"/>
</dbReference>
<dbReference type="InterPro" id="IPR019734">
    <property type="entry name" value="TPR_rpt"/>
</dbReference>
<dbReference type="PROSITE" id="PS51184">
    <property type="entry name" value="JMJC"/>
    <property type="match status" value="1"/>
</dbReference>
<dbReference type="PROSITE" id="PS50293">
    <property type="entry name" value="TPR_REGION"/>
    <property type="match status" value="1"/>
</dbReference>
<keyword evidence="3" id="KW-1133">Transmembrane helix</keyword>
<protein>
    <submittedName>
        <fullName evidence="6">Uncharacterized protein LOC102807379</fullName>
    </submittedName>
</protein>
<dbReference type="InterPro" id="IPR041667">
    <property type="entry name" value="Cupin_8"/>
</dbReference>
<feature type="transmembrane region" description="Helical" evidence="3">
    <location>
        <begin position="47"/>
        <end position="65"/>
    </location>
</feature>
<feature type="region of interest" description="Disordered" evidence="2">
    <location>
        <begin position="1"/>
        <end position="34"/>
    </location>
</feature>
<evidence type="ECO:0000256" key="2">
    <source>
        <dbReference type="SAM" id="MobiDB-lite"/>
    </source>
</evidence>
<feature type="compositionally biased region" description="Polar residues" evidence="2">
    <location>
        <begin position="1"/>
        <end position="29"/>
    </location>
</feature>
<name>A0ABM0LYU9_SACKO</name>
<dbReference type="SUPFAM" id="SSF51197">
    <property type="entry name" value="Clavaminate synthase-like"/>
    <property type="match status" value="1"/>
</dbReference>
<feature type="domain" description="JmjC" evidence="4">
    <location>
        <begin position="203"/>
        <end position="348"/>
    </location>
</feature>
<accession>A0ABM0LYU9</accession>
<dbReference type="PANTHER" id="PTHR12480">
    <property type="entry name" value="ARGININE DEMETHYLASE AND LYSYL-HYDROXYLASE JMJD"/>
    <property type="match status" value="1"/>
</dbReference>
<dbReference type="Gene3D" id="2.60.120.650">
    <property type="entry name" value="Cupin"/>
    <property type="match status" value="1"/>
</dbReference>
<evidence type="ECO:0000313" key="6">
    <source>
        <dbReference type="RefSeq" id="XP_006812940.1"/>
    </source>
</evidence>
<reference evidence="6" key="1">
    <citation type="submission" date="2025-08" db="UniProtKB">
        <authorList>
            <consortium name="RefSeq"/>
        </authorList>
    </citation>
    <scope>IDENTIFICATION</scope>
    <source>
        <tissue evidence="6">Testes</tissue>
    </source>
</reference>
<dbReference type="Pfam" id="PF13621">
    <property type="entry name" value="Cupin_8"/>
    <property type="match status" value="1"/>
</dbReference>
<dbReference type="Gene3D" id="1.25.40.10">
    <property type="entry name" value="Tetratricopeptide repeat domain"/>
    <property type="match status" value="1"/>
</dbReference>
<organism evidence="5 6">
    <name type="scientific">Saccoglossus kowalevskii</name>
    <name type="common">Acorn worm</name>
    <dbReference type="NCBI Taxonomy" id="10224"/>
    <lineage>
        <taxon>Eukaryota</taxon>
        <taxon>Metazoa</taxon>
        <taxon>Hemichordata</taxon>
        <taxon>Enteropneusta</taxon>
        <taxon>Harrimaniidae</taxon>
        <taxon>Saccoglossus</taxon>
    </lineage>
</organism>
<dbReference type="Proteomes" id="UP000694865">
    <property type="component" value="Unplaced"/>
</dbReference>
<dbReference type="SMART" id="SM00028">
    <property type="entry name" value="TPR"/>
    <property type="match status" value="3"/>
</dbReference>
<dbReference type="RefSeq" id="XP_006812940.1">
    <property type="nucleotide sequence ID" value="XM_006812877.1"/>
</dbReference>